<feature type="non-terminal residue" evidence="1">
    <location>
        <position position="1"/>
    </location>
</feature>
<gene>
    <name evidence="1" type="ORF">LTS18_002637</name>
</gene>
<organism evidence="1 2">
    <name type="scientific">Coniosporium uncinatum</name>
    <dbReference type="NCBI Taxonomy" id="93489"/>
    <lineage>
        <taxon>Eukaryota</taxon>
        <taxon>Fungi</taxon>
        <taxon>Dikarya</taxon>
        <taxon>Ascomycota</taxon>
        <taxon>Pezizomycotina</taxon>
        <taxon>Dothideomycetes</taxon>
        <taxon>Dothideomycetes incertae sedis</taxon>
        <taxon>Coniosporium</taxon>
    </lineage>
</organism>
<evidence type="ECO:0000313" key="1">
    <source>
        <dbReference type="EMBL" id="KAK3063147.1"/>
    </source>
</evidence>
<protein>
    <submittedName>
        <fullName evidence="1">Uncharacterized protein</fullName>
    </submittedName>
</protein>
<evidence type="ECO:0000313" key="2">
    <source>
        <dbReference type="Proteomes" id="UP001186974"/>
    </source>
</evidence>
<reference evidence="1" key="1">
    <citation type="submission" date="2024-09" db="EMBL/GenBank/DDBJ databases">
        <title>Black Yeasts Isolated from many extreme environments.</title>
        <authorList>
            <person name="Coleine C."/>
            <person name="Stajich J.E."/>
            <person name="Selbmann L."/>
        </authorList>
    </citation>
    <scope>NUCLEOTIDE SEQUENCE</scope>
    <source>
        <strain evidence="1">CCFEE 5737</strain>
    </source>
</reference>
<dbReference type="Proteomes" id="UP001186974">
    <property type="component" value="Unassembled WGS sequence"/>
</dbReference>
<keyword evidence="2" id="KW-1185">Reference proteome</keyword>
<comment type="caution">
    <text evidence="1">The sequence shown here is derived from an EMBL/GenBank/DDBJ whole genome shotgun (WGS) entry which is preliminary data.</text>
</comment>
<sequence length="398" mass="44736">GVFLLHHRIAHTRHQGKQAKHITQALPDKKVYACGFWPCRELFRSWDLRCDHVFMHFQNGKKKDQWKYSTVIRNLLRHPKICEDWTRTLGELYGPKPNWPTLTWHPESAKEIQDCLEYQDYHESAILVRAALEAGLPSSNSKPWMLLNRDMNSYNRAALTVPAVKRDSGSKQVGHHSCAASEAKTFAQGTPDSTRSLGAHFADKPAFQMPQLEPFESITTGTIPLQVHEPRFNRSQIAQRRNASERVRSAEEQDLSARNQALAYLSSSFNHVDPDLGPIAEVYNGFNVRPPGAVNEAVTPPRRSKPPKQVLEKTRDFLTRGRGNNSNQSLKSHGSTNQPDSANCNRMSWLPTETSASQYVAASNNFITSDPAVVSDDQALYDSIAAFLDPCHSSGSMY</sequence>
<name>A0ACC3D7R0_9PEZI</name>
<dbReference type="EMBL" id="JAWDJW010006972">
    <property type="protein sequence ID" value="KAK3063147.1"/>
    <property type="molecule type" value="Genomic_DNA"/>
</dbReference>
<accession>A0ACC3D7R0</accession>
<proteinExistence type="predicted"/>